<feature type="transmembrane region" description="Helical" evidence="6">
    <location>
        <begin position="354"/>
        <end position="377"/>
    </location>
</feature>
<keyword evidence="5 6" id="KW-0472">Membrane</keyword>
<evidence type="ECO:0000256" key="1">
    <source>
        <dbReference type="ARBA" id="ARBA00004141"/>
    </source>
</evidence>
<dbReference type="Gene3D" id="1.20.1250.20">
    <property type="entry name" value="MFS general substrate transporter like domains"/>
    <property type="match status" value="2"/>
</dbReference>
<name>A0A6M2BXV5_9GAMM</name>
<feature type="transmembrane region" description="Helical" evidence="6">
    <location>
        <begin position="89"/>
        <end position="107"/>
    </location>
</feature>
<sequence length="450" mass="48108">MTQRWLAALRVYANPRVRALLFLGFSAGLPFLLVFSTLSAWLTQAGVSRTTIGYFSWVGVTYSVKLFWAPVVDRVPLPLLTRWLGRRRSWMLVAQCGIACGLASMAFSDPAHALATTAGLAVLVAFSSATQDIALDAYRIEAAPSEEQGALAAAYQLGYRIALIVAGAGALLTAANHGWLISYLCMATLGLVGITTVLLIREPERTGAMATPPQEARVQAFIDDHAHWPAPLRHFVANAVGAVFGPIADFFTRNGLRQASLILLFIAVYRMHEYAMGVMANPFYLDMGYSLSEIAAMSKIFGIIMTMLGVLVAGALVAWQGIARTLFAGVLVIACGNLFFSWLAGLHAPGLPQLAVAISVDNIGIGIAGTAFVAYLSSLTNIAYTATQYALFGSLFPLLGKLVAGFSGEIVDAIGYPMFFLYTASLTLPALLLSLYFIRRPPASAEPAPP</sequence>
<evidence type="ECO:0000256" key="2">
    <source>
        <dbReference type="ARBA" id="ARBA00022448"/>
    </source>
</evidence>
<feature type="transmembrane region" description="Helical" evidence="6">
    <location>
        <begin position="419"/>
        <end position="438"/>
    </location>
</feature>
<gene>
    <name evidence="8" type="ORF">G7Y85_17935</name>
</gene>
<feature type="transmembrane region" description="Helical" evidence="6">
    <location>
        <begin position="261"/>
        <end position="280"/>
    </location>
</feature>
<dbReference type="NCBIfam" id="TIGR00901">
    <property type="entry name" value="2A0125"/>
    <property type="match status" value="1"/>
</dbReference>
<feature type="transmembrane region" description="Helical" evidence="6">
    <location>
        <begin position="54"/>
        <end position="77"/>
    </location>
</feature>
<keyword evidence="2" id="KW-0813">Transport</keyword>
<evidence type="ECO:0000256" key="3">
    <source>
        <dbReference type="ARBA" id="ARBA00022692"/>
    </source>
</evidence>
<comment type="caution">
    <text evidence="8">The sequence shown here is derived from an EMBL/GenBank/DDBJ whole genome shotgun (WGS) entry which is preliminary data.</text>
</comment>
<evidence type="ECO:0000256" key="6">
    <source>
        <dbReference type="SAM" id="Phobius"/>
    </source>
</evidence>
<protein>
    <submittedName>
        <fullName evidence="8">AmpG family muropeptide MFS transporter</fullName>
    </submittedName>
</protein>
<evidence type="ECO:0000259" key="7">
    <source>
        <dbReference type="PROSITE" id="PS50850"/>
    </source>
</evidence>
<dbReference type="PROSITE" id="PS50850">
    <property type="entry name" value="MFS"/>
    <property type="match status" value="1"/>
</dbReference>
<feature type="transmembrane region" description="Helical" evidence="6">
    <location>
        <begin position="150"/>
        <end position="174"/>
    </location>
</feature>
<reference evidence="8 9" key="1">
    <citation type="journal article" date="2014" name="Int. J. Syst. Evol. Microbiol.">
        <title>Solimonas terrae sp. nov., isolated from soil.</title>
        <authorList>
            <person name="Kim S.J."/>
            <person name="Moon J.Y."/>
            <person name="Weon H.Y."/>
            <person name="Ahn J.H."/>
            <person name="Chen W.M."/>
            <person name="Kwon S.W."/>
        </authorList>
    </citation>
    <scope>NUCLEOTIDE SEQUENCE [LARGE SCALE GENOMIC DNA]</scope>
    <source>
        <strain evidence="8 9">KIS83-12</strain>
    </source>
</reference>
<feature type="transmembrane region" description="Helical" evidence="6">
    <location>
        <begin position="389"/>
        <end position="407"/>
    </location>
</feature>
<dbReference type="AlphaFoldDB" id="A0A6M2BXV5"/>
<proteinExistence type="predicted"/>
<evidence type="ECO:0000313" key="9">
    <source>
        <dbReference type="Proteomes" id="UP000472676"/>
    </source>
</evidence>
<dbReference type="InterPro" id="IPR036259">
    <property type="entry name" value="MFS_trans_sf"/>
</dbReference>
<dbReference type="EMBL" id="JAAMOW010000010">
    <property type="protein sequence ID" value="NGY06657.1"/>
    <property type="molecule type" value="Genomic_DNA"/>
</dbReference>
<accession>A0A6M2BXV5</accession>
<evidence type="ECO:0000256" key="5">
    <source>
        <dbReference type="ARBA" id="ARBA00023136"/>
    </source>
</evidence>
<dbReference type="Proteomes" id="UP000472676">
    <property type="component" value="Unassembled WGS sequence"/>
</dbReference>
<feature type="transmembrane region" description="Helical" evidence="6">
    <location>
        <begin position="326"/>
        <end position="348"/>
    </location>
</feature>
<dbReference type="PANTHER" id="PTHR12778">
    <property type="entry name" value="SOLUTE CARRIER FAMILY 33 ACETYL-COA TRANSPORTER -RELATED"/>
    <property type="match status" value="1"/>
</dbReference>
<keyword evidence="4 6" id="KW-1133">Transmembrane helix</keyword>
<evidence type="ECO:0000256" key="4">
    <source>
        <dbReference type="ARBA" id="ARBA00022989"/>
    </source>
</evidence>
<dbReference type="RefSeq" id="WP_166260684.1">
    <property type="nucleotide sequence ID" value="NZ_JAAMOW010000010.1"/>
</dbReference>
<feature type="transmembrane region" description="Helical" evidence="6">
    <location>
        <begin position="113"/>
        <end position="138"/>
    </location>
</feature>
<dbReference type="GO" id="GO:0016020">
    <property type="term" value="C:membrane"/>
    <property type="evidence" value="ECO:0007669"/>
    <property type="project" value="UniProtKB-SubCell"/>
</dbReference>
<feature type="domain" description="Major facilitator superfamily (MFS) profile" evidence="7">
    <location>
        <begin position="16"/>
        <end position="442"/>
    </location>
</feature>
<dbReference type="InterPro" id="IPR004752">
    <property type="entry name" value="AmpG_permease/AT-1"/>
</dbReference>
<keyword evidence="9" id="KW-1185">Reference proteome</keyword>
<organism evidence="8 9">
    <name type="scientific">Solimonas terrae</name>
    <dbReference type="NCBI Taxonomy" id="1396819"/>
    <lineage>
        <taxon>Bacteria</taxon>
        <taxon>Pseudomonadati</taxon>
        <taxon>Pseudomonadota</taxon>
        <taxon>Gammaproteobacteria</taxon>
        <taxon>Nevskiales</taxon>
        <taxon>Nevskiaceae</taxon>
        <taxon>Solimonas</taxon>
    </lineage>
</organism>
<comment type="subcellular location">
    <subcellularLocation>
        <location evidence="1">Membrane</location>
        <topology evidence="1">Multi-pass membrane protein</topology>
    </subcellularLocation>
</comment>
<dbReference type="PANTHER" id="PTHR12778:SF10">
    <property type="entry name" value="MAJOR FACILITATOR SUPERFAMILY DOMAIN-CONTAINING PROTEIN 3"/>
    <property type="match status" value="1"/>
</dbReference>
<feature type="transmembrane region" description="Helical" evidence="6">
    <location>
        <begin position="300"/>
        <end position="319"/>
    </location>
</feature>
<dbReference type="InterPro" id="IPR011701">
    <property type="entry name" value="MFS"/>
</dbReference>
<dbReference type="Pfam" id="PF07690">
    <property type="entry name" value="MFS_1"/>
    <property type="match status" value="1"/>
</dbReference>
<feature type="transmembrane region" description="Helical" evidence="6">
    <location>
        <begin position="20"/>
        <end position="42"/>
    </location>
</feature>
<dbReference type="InterPro" id="IPR020846">
    <property type="entry name" value="MFS_dom"/>
</dbReference>
<feature type="transmembrane region" description="Helical" evidence="6">
    <location>
        <begin position="180"/>
        <end position="200"/>
    </location>
</feature>
<dbReference type="SUPFAM" id="SSF103473">
    <property type="entry name" value="MFS general substrate transporter"/>
    <property type="match status" value="1"/>
</dbReference>
<keyword evidence="3 6" id="KW-0812">Transmembrane</keyword>
<evidence type="ECO:0000313" key="8">
    <source>
        <dbReference type="EMBL" id="NGY06657.1"/>
    </source>
</evidence>
<dbReference type="GO" id="GO:0022857">
    <property type="term" value="F:transmembrane transporter activity"/>
    <property type="evidence" value="ECO:0007669"/>
    <property type="project" value="InterPro"/>
</dbReference>